<dbReference type="SMART" id="SM00248">
    <property type="entry name" value="ANK"/>
    <property type="match status" value="3"/>
</dbReference>
<dbReference type="PANTHER" id="PTHR24171:SF8">
    <property type="entry name" value="BRCA1-ASSOCIATED RING DOMAIN PROTEIN 1"/>
    <property type="match status" value="1"/>
</dbReference>
<keyword evidence="1" id="KW-0677">Repeat</keyword>
<evidence type="ECO:0000313" key="5">
    <source>
        <dbReference type="EMBL" id="KAK4520289.1"/>
    </source>
</evidence>
<name>A0AAN7DPB8_9FUNG</name>
<evidence type="ECO:0000256" key="3">
    <source>
        <dbReference type="PROSITE-ProRule" id="PRU00023"/>
    </source>
</evidence>
<keyword evidence="2 3" id="KW-0040">ANK repeat</keyword>
<dbReference type="InterPro" id="IPR002110">
    <property type="entry name" value="Ankyrin_rpt"/>
</dbReference>
<feature type="repeat" description="ANK" evidence="3">
    <location>
        <begin position="81"/>
        <end position="109"/>
    </location>
</feature>
<protein>
    <submittedName>
        <fullName evidence="5">Uncharacterized protein</fullName>
    </submittedName>
</protein>
<accession>A0AAN7DPB8</accession>
<dbReference type="Proteomes" id="UP001304243">
    <property type="component" value="Unassembled WGS sequence"/>
</dbReference>
<dbReference type="SUPFAM" id="SSF48403">
    <property type="entry name" value="Ankyrin repeat"/>
    <property type="match status" value="1"/>
</dbReference>
<dbReference type="GO" id="GO:0085020">
    <property type="term" value="P:protein K6-linked ubiquitination"/>
    <property type="evidence" value="ECO:0007669"/>
    <property type="project" value="TreeGrafter"/>
</dbReference>
<gene>
    <name evidence="5" type="ORF">ATC70_008422</name>
</gene>
<dbReference type="GO" id="GO:0004842">
    <property type="term" value="F:ubiquitin-protein transferase activity"/>
    <property type="evidence" value="ECO:0007669"/>
    <property type="project" value="TreeGrafter"/>
</dbReference>
<dbReference type="EMBL" id="JASEJX010000011">
    <property type="protein sequence ID" value="KAK4520289.1"/>
    <property type="molecule type" value="Genomic_DNA"/>
</dbReference>
<comment type="caution">
    <text evidence="5">The sequence shown here is derived from an EMBL/GenBank/DDBJ whole genome shotgun (WGS) entry which is preliminary data.</text>
</comment>
<feature type="repeat" description="ANK" evidence="3">
    <location>
        <begin position="116"/>
        <end position="148"/>
    </location>
</feature>
<dbReference type="PROSITE" id="PS50088">
    <property type="entry name" value="ANK_REPEAT"/>
    <property type="match status" value="2"/>
</dbReference>
<dbReference type="AlphaFoldDB" id="A0AAN7DPB8"/>
<evidence type="ECO:0000256" key="4">
    <source>
        <dbReference type="SAM" id="MobiDB-lite"/>
    </source>
</evidence>
<evidence type="ECO:0000256" key="2">
    <source>
        <dbReference type="ARBA" id="ARBA00023043"/>
    </source>
</evidence>
<dbReference type="Pfam" id="PF12796">
    <property type="entry name" value="Ank_2"/>
    <property type="match status" value="1"/>
</dbReference>
<feature type="region of interest" description="Disordered" evidence="4">
    <location>
        <begin position="1"/>
        <end position="32"/>
    </location>
</feature>
<reference evidence="5 6" key="1">
    <citation type="submission" date="2022-11" db="EMBL/GenBank/DDBJ databases">
        <title>Mucor velutinosus strain NIH1002 WGS.</title>
        <authorList>
            <person name="Subramanian P."/>
            <person name="Mullikin J.C."/>
            <person name="Segre J.A."/>
            <person name="Zelazny A.M."/>
        </authorList>
    </citation>
    <scope>NUCLEOTIDE SEQUENCE [LARGE SCALE GENOMIC DNA]</scope>
    <source>
        <strain evidence="5 6">NIH1002</strain>
    </source>
</reference>
<dbReference type="Gene3D" id="1.25.40.20">
    <property type="entry name" value="Ankyrin repeat-containing domain"/>
    <property type="match status" value="1"/>
</dbReference>
<dbReference type="InterPro" id="IPR036770">
    <property type="entry name" value="Ankyrin_rpt-contain_sf"/>
</dbReference>
<evidence type="ECO:0000313" key="6">
    <source>
        <dbReference type="Proteomes" id="UP001304243"/>
    </source>
</evidence>
<dbReference type="RefSeq" id="XP_064686955.1">
    <property type="nucleotide sequence ID" value="XM_064827671.1"/>
</dbReference>
<organism evidence="5 6">
    <name type="scientific">Mucor velutinosus</name>
    <dbReference type="NCBI Taxonomy" id="708070"/>
    <lineage>
        <taxon>Eukaryota</taxon>
        <taxon>Fungi</taxon>
        <taxon>Fungi incertae sedis</taxon>
        <taxon>Mucoromycota</taxon>
        <taxon>Mucoromycotina</taxon>
        <taxon>Mucoromycetes</taxon>
        <taxon>Mucorales</taxon>
        <taxon>Mucorineae</taxon>
        <taxon>Mucoraceae</taxon>
        <taxon>Mucor</taxon>
    </lineage>
</organism>
<sequence length="268" mass="29554">MSSRTPNDILMKKDTHSSKGRISKRNTQPTRTSTRLRDVFINSAQREELITACSKGDVARVSHLLQEKKAGINPDLIRDSKLRTPLLIACAGGHAAVVRQLVRFGANVNNPMGDIVGNKPLDLAVISNDVDTVLAVLEAGAKVASHDSSQQHGMADDGLPVELRRRAAKRTPLDLANSRLELLIQQSESKGTIKSNTMDQVKQIIQLLTHFLPPTSVDELNELTDKLSSINIANESTSEDNSLYDQQKNNENMFVMRSLRDVISKIQI</sequence>
<dbReference type="PANTHER" id="PTHR24171">
    <property type="entry name" value="ANKYRIN REPEAT DOMAIN-CONTAINING PROTEIN 39-RELATED"/>
    <property type="match status" value="1"/>
</dbReference>
<dbReference type="GeneID" id="89952108"/>
<proteinExistence type="predicted"/>
<evidence type="ECO:0000256" key="1">
    <source>
        <dbReference type="ARBA" id="ARBA00022737"/>
    </source>
</evidence>
<dbReference type="PROSITE" id="PS50297">
    <property type="entry name" value="ANK_REP_REGION"/>
    <property type="match status" value="1"/>
</dbReference>
<keyword evidence="6" id="KW-1185">Reference proteome</keyword>